<protein>
    <submittedName>
        <fullName evidence="2">T9SS type A sorting domain-containing protein</fullName>
    </submittedName>
</protein>
<dbReference type="EMBL" id="VOXD01000001">
    <property type="protein sequence ID" value="TXF91768.1"/>
    <property type="molecule type" value="Genomic_DNA"/>
</dbReference>
<keyword evidence="1" id="KW-0732">Signal</keyword>
<evidence type="ECO:0000313" key="3">
    <source>
        <dbReference type="Proteomes" id="UP000321907"/>
    </source>
</evidence>
<dbReference type="InterPro" id="IPR026444">
    <property type="entry name" value="Secre_tail"/>
</dbReference>
<dbReference type="AlphaFoldDB" id="A0A5C7FK95"/>
<gene>
    <name evidence="2" type="ORF">FUA23_00860</name>
</gene>
<dbReference type="NCBIfam" id="TIGR04183">
    <property type="entry name" value="Por_Secre_tail"/>
    <property type="match status" value="1"/>
</dbReference>
<dbReference type="RefSeq" id="WP_147928809.1">
    <property type="nucleotide sequence ID" value="NZ_VOXD01000001.1"/>
</dbReference>
<keyword evidence="3" id="KW-1185">Reference proteome</keyword>
<feature type="chain" id="PRO_5023064575" evidence="1">
    <location>
        <begin position="23"/>
        <end position="531"/>
    </location>
</feature>
<proteinExistence type="predicted"/>
<dbReference type="InterPro" id="IPR011050">
    <property type="entry name" value="Pectin_lyase_fold/virulence"/>
</dbReference>
<organism evidence="2 3">
    <name type="scientific">Neolewinella aurantiaca</name>
    <dbReference type="NCBI Taxonomy" id="2602767"/>
    <lineage>
        <taxon>Bacteria</taxon>
        <taxon>Pseudomonadati</taxon>
        <taxon>Bacteroidota</taxon>
        <taxon>Saprospiria</taxon>
        <taxon>Saprospirales</taxon>
        <taxon>Lewinellaceae</taxon>
        <taxon>Neolewinella</taxon>
    </lineage>
</organism>
<accession>A0A5C7FK95</accession>
<dbReference type="SUPFAM" id="SSF51126">
    <property type="entry name" value="Pectin lyase-like"/>
    <property type="match status" value="1"/>
</dbReference>
<reference evidence="2 3" key="1">
    <citation type="submission" date="2019-08" db="EMBL/GenBank/DDBJ databases">
        <title>Lewinella sp. strain SSH13 Genome sequencing and assembly.</title>
        <authorList>
            <person name="Kim I."/>
        </authorList>
    </citation>
    <scope>NUCLEOTIDE SEQUENCE [LARGE SCALE GENOMIC DNA]</scope>
    <source>
        <strain evidence="2 3">SSH13</strain>
    </source>
</reference>
<dbReference type="Gene3D" id="2.60.40.4070">
    <property type="match status" value="1"/>
</dbReference>
<dbReference type="Proteomes" id="UP000321907">
    <property type="component" value="Unassembled WGS sequence"/>
</dbReference>
<name>A0A5C7FK95_9BACT</name>
<evidence type="ECO:0000313" key="2">
    <source>
        <dbReference type="EMBL" id="TXF91768.1"/>
    </source>
</evidence>
<sequence length="531" mass="59015">MQNLTRFTFGILCLLCLLPLTAQRIVHIPANPDPNQPVDIYTIIQGDTTATGERTDNNTIYTLENGELYIVRRQIVNKPDWPLQIQAQDLTDTENKPRITRIPNSSGVYPNVFWPEGDMTLRNLWVVAGERGPGAQHDWGKIRLYGENSKVVIDHCIIEKDRGGFLQVNANNIRCYVNNSIFRNGGNRKIFQGNGRGIDGRNYAFDSLVVTQSVFHNIADRILRSQGGVEPHNYIEFDHNTIFNHVGRHGCFQFGLAKTVKITNNLLRNPILLGSTPAFTDEQTQPDNESFKVFTLDTLYDDANLEFAANNIYYTQDVLDLFNSIDSVSRPEVYSDLILQHLGASAPSTYFEEVVELEAVPPSILEYIEDVYANPAATDMYDFIVEDISLAGTPLDFGNLFDFSTFSPCYPATAISATAATDGGAVGAVDFCSELSTDTYAPELTRQLKFSLSPNPVGAFTTIIYELAQAGPVRIAIYDAVGREVSVIHHANQAAGIQRVDWQPAGTLPKGIYVARLQTRQGEQSLKFVSQ</sequence>
<dbReference type="OrthoDB" id="881643at2"/>
<evidence type="ECO:0000256" key="1">
    <source>
        <dbReference type="SAM" id="SignalP"/>
    </source>
</evidence>
<feature type="signal peptide" evidence="1">
    <location>
        <begin position="1"/>
        <end position="22"/>
    </location>
</feature>
<comment type="caution">
    <text evidence="2">The sequence shown here is derived from an EMBL/GenBank/DDBJ whole genome shotgun (WGS) entry which is preliminary data.</text>
</comment>